<comment type="similarity">
    <text evidence="5">Belongs to the alpha-IPM synthase/homocitrate synthase family.</text>
</comment>
<dbReference type="Gene3D" id="3.20.20.70">
    <property type="entry name" value="Aldolase class I"/>
    <property type="match status" value="1"/>
</dbReference>
<gene>
    <name evidence="7" type="ORF">Kalk_11705</name>
</gene>
<dbReference type="Pfam" id="PF00682">
    <property type="entry name" value="HMGL-like"/>
    <property type="match status" value="1"/>
</dbReference>
<evidence type="ECO:0000256" key="2">
    <source>
        <dbReference type="ARBA" id="ARBA00022679"/>
    </source>
</evidence>
<protein>
    <submittedName>
        <fullName evidence="7">Hydroxymethylglutaryl-CoA lyase</fullName>
    </submittedName>
</protein>
<evidence type="ECO:0000313" key="8">
    <source>
        <dbReference type="Proteomes" id="UP000235116"/>
    </source>
</evidence>
<dbReference type="GO" id="GO:0004419">
    <property type="term" value="F:hydroxymethylglutaryl-CoA lyase activity"/>
    <property type="evidence" value="ECO:0007669"/>
    <property type="project" value="TreeGrafter"/>
</dbReference>
<sequence length="312" mass="33111">MREQVFINEVGLRDGLQNQPNPVSTAAKLKMAQTLLDAGVSYLEAVAFVHPKAVPQMADAVDVLAGLGPLVSQSAVEVSALVPNMKGYQRAIEHGVTSVAVVLSSTDTFNMRNLNMSLLQAKETCQQVIAQANADNIKVRAYVSGACACPYDGTTPVDVVHQLAAEMIEFGANEISIGDTIGAGNPQQINDILGPLVQQFGSECFNLHLHDTRGQALAMAWAGITQGVRRFDSSIGGLGGCPFAPGASGNVATEDLVYMLEQAGFDTGIDIQKLRSAVSAAELATGQQLGGRILQWMKSQELREQQKQSPCL</sequence>
<dbReference type="RefSeq" id="WP_101894426.1">
    <property type="nucleotide sequence ID" value="NZ_CP022684.1"/>
</dbReference>
<dbReference type="FunFam" id="3.20.20.70:FF:000071">
    <property type="entry name" value="Hydroxymethylglutaryl-CoA lyase"/>
    <property type="match status" value="1"/>
</dbReference>
<dbReference type="InterPro" id="IPR043594">
    <property type="entry name" value="HMGL"/>
</dbReference>
<dbReference type="PANTHER" id="PTHR42738">
    <property type="entry name" value="HYDROXYMETHYLGLUTARYL-COA LYASE"/>
    <property type="match status" value="1"/>
</dbReference>
<evidence type="ECO:0000313" key="7">
    <source>
        <dbReference type="EMBL" id="AUM13047.1"/>
    </source>
</evidence>
<dbReference type="InterPro" id="IPR002034">
    <property type="entry name" value="AIPM/Hcit_synth_CS"/>
</dbReference>
<evidence type="ECO:0000256" key="3">
    <source>
        <dbReference type="ARBA" id="ARBA00022723"/>
    </source>
</evidence>
<evidence type="ECO:0000259" key="6">
    <source>
        <dbReference type="PROSITE" id="PS50991"/>
    </source>
</evidence>
<dbReference type="Proteomes" id="UP000235116">
    <property type="component" value="Chromosome"/>
</dbReference>
<dbReference type="OrthoDB" id="9784013at2"/>
<evidence type="ECO:0000256" key="1">
    <source>
        <dbReference type="ARBA" id="ARBA00009405"/>
    </source>
</evidence>
<organism evidence="7 8">
    <name type="scientific">Ketobacter alkanivorans</name>
    <dbReference type="NCBI Taxonomy" id="1917421"/>
    <lineage>
        <taxon>Bacteria</taxon>
        <taxon>Pseudomonadati</taxon>
        <taxon>Pseudomonadota</taxon>
        <taxon>Gammaproteobacteria</taxon>
        <taxon>Pseudomonadales</taxon>
        <taxon>Ketobacteraceae</taxon>
        <taxon>Ketobacter</taxon>
    </lineage>
</organism>
<keyword evidence="8" id="KW-1185">Reference proteome</keyword>
<dbReference type="PROSITE" id="PS50991">
    <property type="entry name" value="PYR_CT"/>
    <property type="match status" value="1"/>
</dbReference>
<accession>A0A2K9LLE1</accession>
<dbReference type="InterPro" id="IPR013785">
    <property type="entry name" value="Aldolase_TIM"/>
</dbReference>
<keyword evidence="3" id="KW-0479">Metal-binding</keyword>
<proteinExistence type="inferred from homology"/>
<evidence type="ECO:0000256" key="5">
    <source>
        <dbReference type="RuleBase" id="RU003523"/>
    </source>
</evidence>
<dbReference type="SUPFAM" id="SSF51569">
    <property type="entry name" value="Aldolase"/>
    <property type="match status" value="1"/>
</dbReference>
<feature type="domain" description="Pyruvate carboxyltransferase" evidence="6">
    <location>
        <begin position="5"/>
        <end position="275"/>
    </location>
</feature>
<dbReference type="AlphaFoldDB" id="A0A2K9LLE1"/>
<dbReference type="PROSITE" id="PS00815">
    <property type="entry name" value="AIPM_HOMOCIT_SYNTH_1"/>
    <property type="match status" value="1"/>
</dbReference>
<dbReference type="GO" id="GO:0046872">
    <property type="term" value="F:metal ion binding"/>
    <property type="evidence" value="ECO:0007669"/>
    <property type="project" value="UniProtKB-KW"/>
</dbReference>
<dbReference type="EMBL" id="CP022684">
    <property type="protein sequence ID" value="AUM13047.1"/>
    <property type="molecule type" value="Genomic_DNA"/>
</dbReference>
<dbReference type="CDD" id="cd07938">
    <property type="entry name" value="DRE_TIM_HMGL"/>
    <property type="match status" value="1"/>
</dbReference>
<dbReference type="KEGG" id="kak:Kalk_11705"/>
<dbReference type="InterPro" id="IPR000891">
    <property type="entry name" value="PYR_CT"/>
</dbReference>
<keyword evidence="2 5" id="KW-0808">Transferase</keyword>
<dbReference type="GO" id="GO:0046951">
    <property type="term" value="P:ketone body biosynthetic process"/>
    <property type="evidence" value="ECO:0007669"/>
    <property type="project" value="TreeGrafter"/>
</dbReference>
<reference evidence="8" key="1">
    <citation type="submission" date="2017-08" db="EMBL/GenBank/DDBJ databases">
        <title>Direct submision.</title>
        <authorList>
            <person name="Kim S.-J."/>
            <person name="Rhee S.-K."/>
        </authorList>
    </citation>
    <scope>NUCLEOTIDE SEQUENCE [LARGE SCALE GENOMIC DNA]</scope>
    <source>
        <strain evidence="8">GI5</strain>
    </source>
</reference>
<dbReference type="PANTHER" id="PTHR42738:SF7">
    <property type="entry name" value="HYDROXYMETHYLGLUTARYL-COA LYASE"/>
    <property type="match status" value="1"/>
</dbReference>
<comment type="similarity">
    <text evidence="1">Belongs to the HMG-CoA lyase family.</text>
</comment>
<dbReference type="NCBIfam" id="NF004283">
    <property type="entry name" value="PRK05692.1"/>
    <property type="match status" value="1"/>
</dbReference>
<dbReference type="GO" id="GO:0006552">
    <property type="term" value="P:L-leucine catabolic process"/>
    <property type="evidence" value="ECO:0007669"/>
    <property type="project" value="TreeGrafter"/>
</dbReference>
<name>A0A2K9LLE1_9GAMM</name>
<evidence type="ECO:0000256" key="4">
    <source>
        <dbReference type="ARBA" id="ARBA00023239"/>
    </source>
</evidence>
<keyword evidence="4 7" id="KW-0456">Lyase</keyword>
<dbReference type="GO" id="GO:0046912">
    <property type="term" value="F:acyltransferase activity, acyl groups converted into alkyl on transfer"/>
    <property type="evidence" value="ECO:0007669"/>
    <property type="project" value="InterPro"/>
</dbReference>